<dbReference type="InterPro" id="IPR016167">
    <property type="entry name" value="FAD-bd_PCMH_sub1"/>
</dbReference>
<dbReference type="PROSITE" id="PS00198">
    <property type="entry name" value="4FE4S_FER_1"/>
    <property type="match status" value="1"/>
</dbReference>
<evidence type="ECO:0000256" key="1">
    <source>
        <dbReference type="ARBA" id="ARBA00001974"/>
    </source>
</evidence>
<dbReference type="PROSITE" id="PS51387">
    <property type="entry name" value="FAD_PCMH"/>
    <property type="match status" value="1"/>
</dbReference>
<dbReference type="EMBL" id="FODD01000007">
    <property type="protein sequence ID" value="SEN61325.1"/>
    <property type="molecule type" value="Genomic_DNA"/>
</dbReference>
<name>A0A1H8HZL3_9ACTN</name>
<keyword evidence="3" id="KW-0285">Flavoprotein</keyword>
<evidence type="ECO:0000256" key="6">
    <source>
        <dbReference type="ARBA" id="ARBA00022946"/>
    </source>
</evidence>
<dbReference type="InterPro" id="IPR006094">
    <property type="entry name" value="Oxid_FAD_bind_N"/>
</dbReference>
<dbReference type="SUPFAM" id="SSF56176">
    <property type="entry name" value="FAD-binding/transporter-associated domain-like"/>
    <property type="match status" value="1"/>
</dbReference>
<dbReference type="Gene3D" id="3.30.43.10">
    <property type="entry name" value="Uridine Diphospho-n-acetylenolpyruvylglucosamine Reductase, domain 2"/>
    <property type="match status" value="1"/>
</dbReference>
<evidence type="ECO:0000256" key="11">
    <source>
        <dbReference type="SAM" id="MobiDB-lite"/>
    </source>
</evidence>
<evidence type="ECO:0000256" key="5">
    <source>
        <dbReference type="ARBA" id="ARBA00022827"/>
    </source>
</evidence>
<dbReference type="AlphaFoldDB" id="A0A1H8HZL3"/>
<dbReference type="InterPro" id="IPR004113">
    <property type="entry name" value="FAD-bd_oxidored_4_C"/>
</dbReference>
<comment type="cofactor">
    <cofactor evidence="1">
        <name>FAD</name>
        <dbReference type="ChEBI" id="CHEBI:57692"/>
    </cofactor>
</comment>
<dbReference type="GO" id="GO:0004458">
    <property type="term" value="F:D-lactate dehydrogenase (cytochrome) activity"/>
    <property type="evidence" value="ECO:0007669"/>
    <property type="project" value="UniProtKB-EC"/>
</dbReference>
<feature type="compositionally biased region" description="Basic and acidic residues" evidence="11">
    <location>
        <begin position="1016"/>
        <end position="1030"/>
    </location>
</feature>
<comment type="similarity">
    <text evidence="2">Belongs to the FAD-binding oxidoreductase/transferase type 4 family.</text>
</comment>
<keyword evidence="8" id="KW-0408">Iron</keyword>
<keyword evidence="9" id="KW-0411">Iron-sulfur</keyword>
<feature type="domain" description="FAD-binding PCMH-type" evidence="13">
    <location>
        <begin position="71"/>
        <end position="299"/>
    </location>
</feature>
<dbReference type="PROSITE" id="PS51379">
    <property type="entry name" value="4FE4S_FER_2"/>
    <property type="match status" value="1"/>
</dbReference>
<dbReference type="Pfam" id="PF01565">
    <property type="entry name" value="FAD_binding_4"/>
    <property type="match status" value="1"/>
</dbReference>
<dbReference type="Pfam" id="PF02754">
    <property type="entry name" value="CCG"/>
    <property type="match status" value="1"/>
</dbReference>
<dbReference type="GO" id="GO:0046872">
    <property type="term" value="F:metal ion binding"/>
    <property type="evidence" value="ECO:0007669"/>
    <property type="project" value="UniProtKB-KW"/>
</dbReference>
<evidence type="ECO:0000313" key="15">
    <source>
        <dbReference type="Proteomes" id="UP000181951"/>
    </source>
</evidence>
<feature type="region of interest" description="Disordered" evidence="11">
    <location>
        <begin position="1"/>
        <end position="28"/>
    </location>
</feature>
<dbReference type="InterPro" id="IPR017896">
    <property type="entry name" value="4Fe4S_Fe-S-bd"/>
</dbReference>
<feature type="domain" description="4Fe-4S ferredoxin-type" evidence="12">
    <location>
        <begin position="567"/>
        <end position="598"/>
    </location>
</feature>
<dbReference type="InterPro" id="IPR009051">
    <property type="entry name" value="Helical_ferredxn"/>
</dbReference>
<keyword evidence="4" id="KW-0479">Metal-binding</keyword>
<evidence type="ECO:0000256" key="2">
    <source>
        <dbReference type="ARBA" id="ARBA00008000"/>
    </source>
</evidence>
<feature type="compositionally biased region" description="Basic and acidic residues" evidence="11">
    <location>
        <begin position="1"/>
        <end position="14"/>
    </location>
</feature>
<dbReference type="InterPro" id="IPR004017">
    <property type="entry name" value="Cys_rich_dom"/>
</dbReference>
<evidence type="ECO:0000256" key="4">
    <source>
        <dbReference type="ARBA" id="ARBA00022723"/>
    </source>
</evidence>
<evidence type="ECO:0000256" key="8">
    <source>
        <dbReference type="ARBA" id="ARBA00023004"/>
    </source>
</evidence>
<dbReference type="Gene3D" id="1.10.1060.10">
    <property type="entry name" value="Alpha-helical ferredoxin"/>
    <property type="match status" value="1"/>
</dbReference>
<dbReference type="InterPro" id="IPR016166">
    <property type="entry name" value="FAD-bd_PCMH"/>
</dbReference>
<dbReference type="InterPro" id="IPR016164">
    <property type="entry name" value="FAD-linked_Oxase-like_C"/>
</dbReference>
<keyword evidence="7" id="KW-0560">Oxidoreductase</keyword>
<dbReference type="InterPro" id="IPR017900">
    <property type="entry name" value="4Fe4S_Fe_S_CS"/>
</dbReference>
<dbReference type="EC" id="1.1.2.4" evidence="10"/>
<feature type="compositionally biased region" description="Low complexity" evidence="11">
    <location>
        <begin position="1055"/>
        <end position="1086"/>
    </location>
</feature>
<dbReference type="Pfam" id="PF02913">
    <property type="entry name" value="FAD-oxidase_C"/>
    <property type="match status" value="1"/>
</dbReference>
<reference evidence="14 15" key="1">
    <citation type="submission" date="2016-10" db="EMBL/GenBank/DDBJ databases">
        <authorList>
            <person name="de Groot N.N."/>
        </authorList>
    </citation>
    <scope>NUCLEOTIDE SEQUENCE [LARGE SCALE GENOMIC DNA]</scope>
    <source>
        <strain evidence="14 15">CGMCC 4.2026</strain>
    </source>
</reference>
<keyword evidence="5" id="KW-0274">FAD</keyword>
<feature type="compositionally biased region" description="Gly residues" evidence="11">
    <location>
        <begin position="1004"/>
        <end position="1015"/>
    </location>
</feature>
<feature type="region of interest" description="Disordered" evidence="11">
    <location>
        <begin position="995"/>
        <end position="1086"/>
    </location>
</feature>
<evidence type="ECO:0000256" key="7">
    <source>
        <dbReference type="ARBA" id="ARBA00023002"/>
    </source>
</evidence>
<evidence type="ECO:0000256" key="3">
    <source>
        <dbReference type="ARBA" id="ARBA00022630"/>
    </source>
</evidence>
<sequence>MPVGERKKEGRGAEALRPVAPEEAAADRVEEARAGGAPAGLRAGLEQLLGPEKVLGRVADLVAYASDASPYRFVPQAVVVPDSVLDVVKLMGFARRQRRHLVFRAAGTSLNGQAQGEDILVDVRRHFSGVEVEAGGVRARILPGTVLARANAALARHGRVLGPDPSSAAAATVGGVVAGNASGPAAGTTRDSYHTVASLTVVLPSGTVVDTGDPEADAALAAAEPELYQGLLDLRDEIEADQKLTALIRAKHAVKNTAGYRLDAFLDGETPVRILRGLMVGAQGTLGFVSEAVFETLPLRPAVTAGLLFFPSLPAAAAAVPLFAQAGADAVEVLDGHALRACGRTPGAPAEWAEVPAECAALLVEFRAADDVELAAYERAARRICDDLGLVSPVASADNAFTRRAAEISAMWRARGAFTAAVGGGRPAGSTLLVQDFAVPPDRVGEACTELLALQEQHGFDPGVTGRAAHGALHFLLAFDPGQPADAERYAAFMDAFCRMVTERFHGSLRAEHGTGRAAAPFLEREWGAPAAALMWRVKALLDPDGILAPRVLLDQDPRGHLRGLKTLPVVEGPAGACTECGLCEPVCPSRDLTTTPRQRIALRREMLRQPAGSPVLEELLEAYGYDAVDTCAGDALCRLACPVGIDTGALMRELRAARHTRAEERAAARLATFGRAAERTARTALATATAIRGRAGDRPLAAAAGLARRAAGAELVPDWLPETPGAAPRLPRTERNRATAVYYPACANRVFGPPRRGADWVPRAVVAVSERAGMPVWIPPDVAGTCCSALWHGKGFTEGGEVMANRMVEQTWAWTGGGRLPVVVDAGACTLGLSRDVVPYLSEANRELHGELTVIDSVVWAAEHLLPKLSVTARVASAVLHPTCASRQLREGPVDGGGSGGGAEGALEAVARACAAEVVVPDDVGCCAFAGDRGLLREELTRAATRREAEEVAARDYDLYLSADRMCELAMEHATGEPYESVLVALERATRVVPEEKEEAGVSHGGGGDGAGEGAGERPGEESGARPAERSGSGPEAGVRDAAGGAGGAGGAVPGEAADGAGPAPASGEPPDAAPGGPQGAWPEP</sequence>
<evidence type="ECO:0000259" key="12">
    <source>
        <dbReference type="PROSITE" id="PS51379"/>
    </source>
</evidence>
<dbReference type="Proteomes" id="UP000181951">
    <property type="component" value="Unassembled WGS sequence"/>
</dbReference>
<proteinExistence type="inferred from homology"/>
<dbReference type="STRING" id="310780.SAMN05216267_1007120"/>
<feature type="compositionally biased region" description="Gly residues" evidence="11">
    <location>
        <begin position="1045"/>
        <end position="1054"/>
    </location>
</feature>
<dbReference type="GO" id="GO:0071949">
    <property type="term" value="F:FAD binding"/>
    <property type="evidence" value="ECO:0007669"/>
    <property type="project" value="InterPro"/>
</dbReference>
<evidence type="ECO:0000313" key="14">
    <source>
        <dbReference type="EMBL" id="SEN61325.1"/>
    </source>
</evidence>
<dbReference type="PANTHER" id="PTHR11748">
    <property type="entry name" value="D-LACTATE DEHYDROGENASE"/>
    <property type="match status" value="1"/>
</dbReference>
<dbReference type="Pfam" id="PF13183">
    <property type="entry name" value="Fer4_8"/>
    <property type="match status" value="1"/>
</dbReference>
<dbReference type="RefSeq" id="WP_079176001.1">
    <property type="nucleotide sequence ID" value="NZ_FODD01000007.1"/>
</dbReference>
<dbReference type="Gene3D" id="3.30.465.10">
    <property type="match status" value="1"/>
</dbReference>
<accession>A0A1H8HZL3</accession>
<evidence type="ECO:0000256" key="10">
    <source>
        <dbReference type="ARBA" id="ARBA00038897"/>
    </source>
</evidence>
<dbReference type="SUPFAM" id="SSF55103">
    <property type="entry name" value="FAD-linked oxidases, C-terminal domain"/>
    <property type="match status" value="1"/>
</dbReference>
<keyword evidence="6" id="KW-0809">Transit peptide</keyword>
<dbReference type="PANTHER" id="PTHR11748:SF111">
    <property type="entry name" value="D-LACTATE DEHYDROGENASE, MITOCHONDRIAL-RELATED"/>
    <property type="match status" value="1"/>
</dbReference>
<protein>
    <recommendedName>
        <fullName evidence="10">D-lactate dehydrogenase (cytochrome)</fullName>
        <ecNumber evidence="10">1.1.2.4</ecNumber>
    </recommendedName>
</protein>
<dbReference type="GO" id="GO:0051536">
    <property type="term" value="F:iron-sulfur cluster binding"/>
    <property type="evidence" value="ECO:0007669"/>
    <property type="project" value="UniProtKB-KW"/>
</dbReference>
<dbReference type="GO" id="GO:0008720">
    <property type="term" value="F:D-lactate dehydrogenase (NAD+) activity"/>
    <property type="evidence" value="ECO:0007669"/>
    <property type="project" value="TreeGrafter"/>
</dbReference>
<evidence type="ECO:0000256" key="9">
    <source>
        <dbReference type="ARBA" id="ARBA00023014"/>
    </source>
</evidence>
<gene>
    <name evidence="14" type="ORF">SAMN05216267_1007120</name>
</gene>
<dbReference type="SUPFAM" id="SSF46548">
    <property type="entry name" value="alpha-helical ferredoxin"/>
    <property type="match status" value="1"/>
</dbReference>
<dbReference type="InterPro" id="IPR016169">
    <property type="entry name" value="FAD-bd_PCMH_sub2"/>
</dbReference>
<dbReference type="GO" id="GO:1903457">
    <property type="term" value="P:lactate catabolic process"/>
    <property type="evidence" value="ECO:0007669"/>
    <property type="project" value="TreeGrafter"/>
</dbReference>
<evidence type="ECO:0000259" key="13">
    <source>
        <dbReference type="PROSITE" id="PS51387"/>
    </source>
</evidence>
<organism evidence="14 15">
    <name type="scientific">Actinacidiphila rubida</name>
    <dbReference type="NCBI Taxonomy" id="310780"/>
    <lineage>
        <taxon>Bacteria</taxon>
        <taxon>Bacillati</taxon>
        <taxon>Actinomycetota</taxon>
        <taxon>Actinomycetes</taxon>
        <taxon>Kitasatosporales</taxon>
        <taxon>Streptomycetaceae</taxon>
        <taxon>Actinacidiphila</taxon>
    </lineage>
</organism>
<dbReference type="InterPro" id="IPR036318">
    <property type="entry name" value="FAD-bd_PCMH-like_sf"/>
</dbReference>
<keyword evidence="15" id="KW-1185">Reference proteome</keyword>